<dbReference type="NCBIfam" id="TIGR00797">
    <property type="entry name" value="matE"/>
    <property type="match status" value="1"/>
</dbReference>
<keyword evidence="2" id="KW-0472">Membrane</keyword>
<name>X1N9U0_9ZZZZ</name>
<dbReference type="GO" id="GO:0015297">
    <property type="term" value="F:antiporter activity"/>
    <property type="evidence" value="ECO:0007669"/>
    <property type="project" value="InterPro"/>
</dbReference>
<dbReference type="GO" id="GO:0005886">
    <property type="term" value="C:plasma membrane"/>
    <property type="evidence" value="ECO:0007669"/>
    <property type="project" value="TreeGrafter"/>
</dbReference>
<dbReference type="Pfam" id="PF01554">
    <property type="entry name" value="MatE"/>
    <property type="match status" value="1"/>
</dbReference>
<feature type="transmembrane region" description="Helical" evidence="2">
    <location>
        <begin position="107"/>
        <end position="127"/>
    </location>
</feature>
<feature type="transmembrane region" description="Helical" evidence="2">
    <location>
        <begin position="239"/>
        <end position="256"/>
    </location>
</feature>
<organism evidence="3">
    <name type="scientific">marine sediment metagenome</name>
    <dbReference type="NCBI Taxonomy" id="412755"/>
    <lineage>
        <taxon>unclassified sequences</taxon>
        <taxon>metagenomes</taxon>
        <taxon>ecological metagenomes</taxon>
    </lineage>
</organism>
<dbReference type="InterPro" id="IPR002528">
    <property type="entry name" value="MATE_fam"/>
</dbReference>
<evidence type="ECO:0000256" key="1">
    <source>
        <dbReference type="ARBA" id="ARBA00022448"/>
    </source>
</evidence>
<evidence type="ECO:0008006" key="4">
    <source>
        <dbReference type="Google" id="ProtNLM"/>
    </source>
</evidence>
<feature type="transmembrane region" description="Helical" evidence="2">
    <location>
        <begin position="166"/>
        <end position="187"/>
    </location>
</feature>
<proteinExistence type="predicted"/>
<accession>X1N9U0</accession>
<comment type="caution">
    <text evidence="3">The sequence shown here is derived from an EMBL/GenBank/DDBJ whole genome shotgun (WGS) entry which is preliminary data.</text>
</comment>
<keyword evidence="2" id="KW-0812">Transmembrane</keyword>
<feature type="transmembrane region" description="Helical" evidence="2">
    <location>
        <begin position="21"/>
        <end position="37"/>
    </location>
</feature>
<keyword evidence="2" id="KW-1133">Transmembrane helix</keyword>
<dbReference type="PANTHER" id="PTHR43298">
    <property type="entry name" value="MULTIDRUG RESISTANCE PROTEIN NORM-RELATED"/>
    <property type="match status" value="1"/>
</dbReference>
<feature type="transmembrane region" description="Helical" evidence="2">
    <location>
        <begin position="207"/>
        <end position="227"/>
    </location>
</feature>
<dbReference type="InterPro" id="IPR050222">
    <property type="entry name" value="MATE_MdtK"/>
</dbReference>
<gene>
    <name evidence="3" type="ORF">S06H3_46421</name>
</gene>
<dbReference type="AlphaFoldDB" id="X1N9U0"/>
<reference evidence="3" key="1">
    <citation type="journal article" date="2014" name="Front. Microbiol.">
        <title>High frequency of phylogenetically diverse reductive dehalogenase-homologous genes in deep subseafloor sedimentary metagenomes.</title>
        <authorList>
            <person name="Kawai M."/>
            <person name="Futagami T."/>
            <person name="Toyoda A."/>
            <person name="Takaki Y."/>
            <person name="Nishi S."/>
            <person name="Hori S."/>
            <person name="Arai W."/>
            <person name="Tsubouchi T."/>
            <person name="Morono Y."/>
            <person name="Uchiyama I."/>
            <person name="Ito T."/>
            <person name="Fujiyama A."/>
            <person name="Inagaki F."/>
            <person name="Takami H."/>
        </authorList>
    </citation>
    <scope>NUCLEOTIDE SEQUENCE</scope>
    <source>
        <strain evidence="3">Expedition CK06-06</strain>
    </source>
</reference>
<dbReference type="PANTHER" id="PTHR43298:SF2">
    <property type="entry name" value="FMN_FAD EXPORTER YEEO-RELATED"/>
    <property type="match status" value="1"/>
</dbReference>
<feature type="non-terminal residue" evidence="3">
    <location>
        <position position="1"/>
    </location>
</feature>
<feature type="transmembrane region" description="Helical" evidence="2">
    <location>
        <begin position="43"/>
        <end position="65"/>
    </location>
</feature>
<protein>
    <recommendedName>
        <fullName evidence="4">Polysaccharide biosynthesis protein C-terminal domain-containing protein</fullName>
    </recommendedName>
</protein>
<evidence type="ECO:0000313" key="3">
    <source>
        <dbReference type="EMBL" id="GAI40787.1"/>
    </source>
</evidence>
<dbReference type="GO" id="GO:0042910">
    <property type="term" value="F:xenobiotic transmembrane transporter activity"/>
    <property type="evidence" value="ECO:0007669"/>
    <property type="project" value="InterPro"/>
</dbReference>
<sequence length="258" mass="27861">GIMQASGDAVTPMKISIGTRLLHVTLCPFLIFGWWIFPRLGVSGAALTNVISYGVAGAIGLWFLFSGRTRLRLTLSNFRLDPNIIWRMVRIGIPASIMDIQRTLGRFVLMWVIAPFGTLAVAAHTLAQRIEMFLYLPGMGLGMAAGVLAGQNLGAGQPGRAEKGGWLAVGLVEGFMLICAVAVLLWAESIIRIFSTETGLVEIASTFIRIEAAGYLVMGFVAVLQMCISGAGDTMPPMLFSLLMIWVVLLPLAFFLPQ</sequence>
<dbReference type="EMBL" id="BARV01029071">
    <property type="protein sequence ID" value="GAI40787.1"/>
    <property type="molecule type" value="Genomic_DNA"/>
</dbReference>
<feature type="non-terminal residue" evidence="3">
    <location>
        <position position="258"/>
    </location>
</feature>
<evidence type="ECO:0000256" key="2">
    <source>
        <dbReference type="SAM" id="Phobius"/>
    </source>
</evidence>
<keyword evidence="1" id="KW-0813">Transport</keyword>
<feature type="transmembrane region" description="Helical" evidence="2">
    <location>
        <begin position="133"/>
        <end position="154"/>
    </location>
</feature>